<protein>
    <recommendedName>
        <fullName evidence="10">tRNA dimethylallyltransferase</fullName>
        <ecNumber evidence="10">2.5.1.75</ecNumber>
    </recommendedName>
    <alternativeName>
        <fullName evidence="10">Dimethylallyl diphosphate:tRNA dimethylallyltransferase</fullName>
        <shortName evidence="10">DMAPP:tRNA dimethylallyltransferase</shortName>
        <shortName evidence="10">DMATase</shortName>
    </alternativeName>
    <alternativeName>
        <fullName evidence="10">Isopentenyl-diphosphate:tRNA isopentenyltransferase</fullName>
        <shortName evidence="10">IPP transferase</shortName>
        <shortName evidence="10">IPPT</shortName>
        <shortName evidence="10">IPTase</shortName>
    </alternativeName>
</protein>
<accession>A0A948TI50</accession>
<evidence type="ECO:0000256" key="9">
    <source>
        <dbReference type="ARBA" id="ARBA00049563"/>
    </source>
</evidence>
<organism evidence="14 15">
    <name type="scientific">Candidatus Paralactobacillus gallistercoris</name>
    <dbReference type="NCBI Taxonomy" id="2838724"/>
    <lineage>
        <taxon>Bacteria</taxon>
        <taxon>Bacillati</taxon>
        <taxon>Bacillota</taxon>
        <taxon>Bacilli</taxon>
        <taxon>Lactobacillales</taxon>
        <taxon>Lactobacillaceae</taxon>
        <taxon>Lactobacillus</taxon>
    </lineage>
</organism>
<dbReference type="Pfam" id="PF01715">
    <property type="entry name" value="IPPT"/>
    <property type="match status" value="1"/>
</dbReference>
<reference evidence="14" key="1">
    <citation type="journal article" date="2021" name="PeerJ">
        <title>Extensive microbial diversity within the chicken gut microbiome revealed by metagenomics and culture.</title>
        <authorList>
            <person name="Gilroy R."/>
            <person name="Ravi A."/>
            <person name="Getino M."/>
            <person name="Pursley I."/>
            <person name="Horton D.L."/>
            <person name="Alikhan N.F."/>
            <person name="Baker D."/>
            <person name="Gharbi K."/>
            <person name="Hall N."/>
            <person name="Watson M."/>
            <person name="Adriaenssens E.M."/>
            <person name="Foster-Nyarko E."/>
            <person name="Jarju S."/>
            <person name="Secka A."/>
            <person name="Antonio M."/>
            <person name="Oren A."/>
            <person name="Chaudhuri R.R."/>
            <person name="La Ragione R."/>
            <person name="Hildebrand F."/>
            <person name="Pallen M.J."/>
        </authorList>
    </citation>
    <scope>NUCLEOTIDE SEQUENCE</scope>
    <source>
        <strain evidence="14">F6-6636</strain>
    </source>
</reference>
<dbReference type="InterPro" id="IPR018022">
    <property type="entry name" value="IPT"/>
</dbReference>
<comment type="caution">
    <text evidence="10">Lacks conserved residue(s) required for the propagation of feature annotation.</text>
</comment>
<comment type="caution">
    <text evidence="14">The sequence shown here is derived from an EMBL/GenBank/DDBJ whole genome shotgun (WGS) entry which is preliminary data.</text>
</comment>
<dbReference type="GO" id="GO:0006400">
    <property type="term" value="P:tRNA modification"/>
    <property type="evidence" value="ECO:0007669"/>
    <property type="project" value="TreeGrafter"/>
</dbReference>
<evidence type="ECO:0000256" key="2">
    <source>
        <dbReference type="ARBA" id="ARBA00003213"/>
    </source>
</evidence>
<dbReference type="Gene3D" id="1.10.20.140">
    <property type="match status" value="1"/>
</dbReference>
<evidence type="ECO:0000256" key="7">
    <source>
        <dbReference type="ARBA" id="ARBA00022840"/>
    </source>
</evidence>
<proteinExistence type="inferred from homology"/>
<dbReference type="EC" id="2.5.1.75" evidence="10"/>
<keyword evidence="4 10" id="KW-0808">Transferase</keyword>
<feature type="binding site" evidence="10">
    <location>
        <begin position="12"/>
        <end position="17"/>
    </location>
    <ligand>
        <name>substrate</name>
    </ligand>
</feature>
<dbReference type="GO" id="GO:0052381">
    <property type="term" value="F:tRNA dimethylallyltransferase activity"/>
    <property type="evidence" value="ECO:0007669"/>
    <property type="project" value="UniProtKB-UniRule"/>
</dbReference>
<dbReference type="PANTHER" id="PTHR11088">
    <property type="entry name" value="TRNA DIMETHYLALLYLTRANSFERASE"/>
    <property type="match status" value="1"/>
</dbReference>
<evidence type="ECO:0000256" key="12">
    <source>
        <dbReference type="RuleBase" id="RU003784"/>
    </source>
</evidence>
<dbReference type="Gene3D" id="3.40.50.300">
    <property type="entry name" value="P-loop containing nucleotide triphosphate hydrolases"/>
    <property type="match status" value="1"/>
</dbReference>
<feature type="region of interest" description="Interaction with substrate tRNA" evidence="10">
    <location>
        <begin position="35"/>
        <end position="38"/>
    </location>
</feature>
<dbReference type="GO" id="GO:0005524">
    <property type="term" value="F:ATP binding"/>
    <property type="evidence" value="ECO:0007669"/>
    <property type="project" value="UniProtKB-UniRule"/>
</dbReference>
<dbReference type="HAMAP" id="MF_00185">
    <property type="entry name" value="IPP_trans"/>
    <property type="match status" value="1"/>
</dbReference>
<feature type="site" description="Interaction with substrate tRNA" evidence="10">
    <location>
        <position position="126"/>
    </location>
</feature>
<evidence type="ECO:0000256" key="5">
    <source>
        <dbReference type="ARBA" id="ARBA00022694"/>
    </source>
</evidence>
<evidence type="ECO:0000256" key="3">
    <source>
        <dbReference type="ARBA" id="ARBA00005842"/>
    </source>
</evidence>
<evidence type="ECO:0000256" key="11">
    <source>
        <dbReference type="RuleBase" id="RU003783"/>
    </source>
</evidence>
<name>A0A948TI50_9LACO</name>
<evidence type="ECO:0000256" key="6">
    <source>
        <dbReference type="ARBA" id="ARBA00022741"/>
    </source>
</evidence>
<dbReference type="PANTHER" id="PTHR11088:SF60">
    <property type="entry name" value="TRNA DIMETHYLALLYLTRANSFERASE"/>
    <property type="match status" value="1"/>
</dbReference>
<evidence type="ECO:0000256" key="4">
    <source>
        <dbReference type="ARBA" id="ARBA00022679"/>
    </source>
</evidence>
<comment type="cofactor">
    <cofactor evidence="1 10">
        <name>Mg(2+)</name>
        <dbReference type="ChEBI" id="CHEBI:18420"/>
    </cofactor>
</comment>
<dbReference type="InterPro" id="IPR027417">
    <property type="entry name" value="P-loop_NTPase"/>
</dbReference>
<gene>
    <name evidence="10 14" type="primary">miaA</name>
    <name evidence="14" type="ORF">H9901_00480</name>
</gene>
<evidence type="ECO:0000256" key="1">
    <source>
        <dbReference type="ARBA" id="ARBA00001946"/>
    </source>
</evidence>
<dbReference type="SUPFAM" id="SSF52540">
    <property type="entry name" value="P-loop containing nucleoside triphosphate hydrolases"/>
    <property type="match status" value="2"/>
</dbReference>
<dbReference type="Proteomes" id="UP000777303">
    <property type="component" value="Unassembled WGS sequence"/>
</dbReference>
<evidence type="ECO:0000256" key="10">
    <source>
        <dbReference type="HAMAP-Rule" id="MF_00185"/>
    </source>
</evidence>
<evidence type="ECO:0000256" key="8">
    <source>
        <dbReference type="ARBA" id="ARBA00022842"/>
    </source>
</evidence>
<sequence length="309" mass="35820">MTKKAIMIVGPTAVGKTALSIEIAKLFHGEVISGDSMQVYRHLDIGTAKVTPTEKAGVPHFLIDIRDLNQRFTVHDFQELAKQKMNVIWQRHHLPMIVGGTGFYLNALRLNLPLGGQNTPEEDFSRRQYWQNYAHNYGNQALWQQLNQRDPAAAVKIPINNSRRVIRALEVIDKTGQLFSEQVASVPLDVDFFVIGLTTARPLLYQRINQRVDIMMQHGLLSEARYVYEHRQVAPQASRGIGYKEFFDYFENKISLDEAVALVKRNSRRYAKRQLTWFHNQMHDVQWFDLVQYPQTKLQLMQLLAEWDN</sequence>
<evidence type="ECO:0000256" key="13">
    <source>
        <dbReference type="RuleBase" id="RU003785"/>
    </source>
</evidence>
<comment type="catalytic activity">
    <reaction evidence="9 10 11">
        <text>adenosine(37) in tRNA + dimethylallyl diphosphate = N(6)-dimethylallyladenosine(37) in tRNA + diphosphate</text>
        <dbReference type="Rhea" id="RHEA:26482"/>
        <dbReference type="Rhea" id="RHEA-COMP:10162"/>
        <dbReference type="Rhea" id="RHEA-COMP:10375"/>
        <dbReference type="ChEBI" id="CHEBI:33019"/>
        <dbReference type="ChEBI" id="CHEBI:57623"/>
        <dbReference type="ChEBI" id="CHEBI:74411"/>
        <dbReference type="ChEBI" id="CHEBI:74415"/>
        <dbReference type="EC" id="2.5.1.75"/>
    </reaction>
</comment>
<keyword evidence="5 10" id="KW-0819">tRNA processing</keyword>
<comment type="function">
    <text evidence="2 10 12">Catalyzes the transfer of a dimethylallyl group onto the adenine at position 37 in tRNAs that read codons beginning with uridine, leading to the formation of N6-(dimethylallyl)adenosine (i(6)A).</text>
</comment>
<keyword evidence="7 10" id="KW-0067">ATP-binding</keyword>
<comment type="similarity">
    <text evidence="3 10 13">Belongs to the IPP transferase family.</text>
</comment>
<reference evidence="14" key="2">
    <citation type="submission" date="2021-04" db="EMBL/GenBank/DDBJ databases">
        <authorList>
            <person name="Gilroy R."/>
        </authorList>
    </citation>
    <scope>NUCLEOTIDE SEQUENCE</scope>
    <source>
        <strain evidence="14">F6-6636</strain>
    </source>
</reference>
<comment type="subunit">
    <text evidence="10">Monomer.</text>
</comment>
<evidence type="ECO:0000313" key="14">
    <source>
        <dbReference type="EMBL" id="MBU3851179.1"/>
    </source>
</evidence>
<dbReference type="EMBL" id="JAHLFS010000008">
    <property type="protein sequence ID" value="MBU3851179.1"/>
    <property type="molecule type" value="Genomic_DNA"/>
</dbReference>
<keyword evidence="6 10" id="KW-0547">Nucleotide-binding</keyword>
<dbReference type="InterPro" id="IPR039657">
    <property type="entry name" value="Dimethylallyltransferase"/>
</dbReference>
<evidence type="ECO:0000313" key="15">
    <source>
        <dbReference type="Proteomes" id="UP000777303"/>
    </source>
</evidence>
<dbReference type="AlphaFoldDB" id="A0A948TI50"/>
<dbReference type="NCBIfam" id="TIGR00174">
    <property type="entry name" value="miaA"/>
    <property type="match status" value="1"/>
</dbReference>
<feature type="site" description="Interaction with substrate tRNA" evidence="10">
    <location>
        <position position="101"/>
    </location>
</feature>
<feature type="binding site" evidence="10">
    <location>
        <begin position="10"/>
        <end position="17"/>
    </location>
    <ligand>
        <name>ATP</name>
        <dbReference type="ChEBI" id="CHEBI:30616"/>
    </ligand>
</feature>
<keyword evidence="8 10" id="KW-0460">Magnesium</keyword>